<keyword evidence="1" id="KW-0802">TPR repeat</keyword>
<dbReference type="InterPro" id="IPR027417">
    <property type="entry name" value="P-loop_NTPase"/>
</dbReference>
<dbReference type="SUPFAM" id="SSF48452">
    <property type="entry name" value="TPR-like"/>
    <property type="match status" value="2"/>
</dbReference>
<dbReference type="Pfam" id="PF13424">
    <property type="entry name" value="TPR_12"/>
    <property type="match status" value="3"/>
</dbReference>
<feature type="repeat" description="TPR" evidence="1">
    <location>
        <begin position="1235"/>
        <end position="1268"/>
    </location>
</feature>
<dbReference type="RefSeq" id="WP_196147361.1">
    <property type="nucleotide sequence ID" value="NZ_JADMLG010000001.1"/>
</dbReference>
<dbReference type="PANTHER" id="PTHR10098:SF108">
    <property type="entry name" value="TETRATRICOPEPTIDE REPEAT PROTEIN 28"/>
    <property type="match status" value="1"/>
</dbReference>
<dbReference type="EMBL" id="JADMLG010000001">
    <property type="protein sequence ID" value="MBH0775034.1"/>
    <property type="molecule type" value="Genomic_DNA"/>
</dbReference>
<name>A0A931I540_9NOCA</name>
<dbReference type="Gene3D" id="1.25.40.10">
    <property type="entry name" value="Tetratricopeptide repeat domain"/>
    <property type="match status" value="3"/>
</dbReference>
<sequence length="1397" mass="152205">MLHSRGRLPESVAGWAATDQIELMVPAVVTGVSVFHDEHVHRYLDAPGYWGGGTTRDNEIPLGRFVSSSVMRGMSGAPVRRLSDDVVIGVVSQRYNAADGWGRDSVWTARIEDLRSLLGEPSEIAVVRPPSPTSAADVVLTVTDDRVRLRSNGTDVSAAHTGVRPGLLNAIADVRSERTRLRSSAITRGEFANATSRTGAHSASLRRAGELIAHSFLPAPVAAALTRIVTDAVAAHVPVKFGIDTGPFPELPWEALPDPVTGQSLALHPLITVYRRLPAPPARSIPAPIRILVAIAAPDNDGGPLLDYERELRNVMSAVRGARHRDAEVRIVEFATTAAIRAELAQAPAHVLHLSGHAKPGYLLLEDENGAVREVDAETLVAEAIPPGSMPPVISLAACDTDVAAETATPSFATALVARGASVVIGTETSVTDRYATALFARVYHELTLKQIPNVVAAVADARRVIHQQWSTSTDPAEVALAKMDEWSAVTVLGGAGDTGLHVPAVSEAVARHATIAVPGLSTRPVGEFVGRRREQRRLPTYLTGTRYPGIVLHGLGGVGKTALAAQIVYRQRSTRVIPVVTGHINVDSLLSAVAGTVRRHCLIDDDASRGPHVLRAAEIASDATESWQNRFTALRTFVLDRVPVLVVLDNFEDNLTDVRSMADPTLAALLSTWLADPGCSRLLVTSRHPFVLPDNAHHRLLMHQVGPLSRAETSKLIWSLPALDRLSFHELNHIWRLVGGHPRSLEYLDALLNNRVGRHHDITHRLENAIAGNPDARPALTALDLDTALATTVTLIADDILLDQLLSRLTPAAHQLLIGASVYREAVEGNALLYQIGTDNPSAARQPDYRALEAKIAAIAGRHGLDPALTVDLASIPQHVLDQIEPAFTEYNTEPCPPISTDADIGKLTEELARNSLLTIDPDTGRAFVHRSTASALERSLAQHQRDDILAIAHRRAATYWVWRVAAWPQGRDEDLHDRLEARYHYRQAANTTAAHDLTLAICDRLHTVGAWDHETTLVHDTLRLLPSDAPERAHWLLRLGVVSQLRGDHAEAEQQYLRALTISEELGNRAGMATSYHQLGVINQLRGDYTEAEQQYLRALTISEELGNRAGMATSYHQLGVINQLQGDYTEAEQQYQSALTIKLELGNREGTAISYGQLGALAQDRGDHREAEQQYQRALTINRELDSRAGTAINYSQLGALAQDRGDYAEAEQQYQHALTINQELGNRAGTAGNFHQLGALAQLRGDYTEAEHRYRRALTINEELGNRVGSGGNHHQLGTLAQLRGDYTEAEHRYLRALTAAEELGYRAGIATTISSLGSLKIERNQLIEAVEPHIQAWLLRTEMKLGAAAGHNLGALRELRDRIGPRSFHARIRQVLDTTQAVALEDLLDRQQ</sequence>
<evidence type="ECO:0000259" key="2">
    <source>
        <dbReference type="Pfam" id="PF12770"/>
    </source>
</evidence>
<dbReference type="Pfam" id="PF12770">
    <property type="entry name" value="CHAT"/>
    <property type="match status" value="1"/>
</dbReference>
<feature type="repeat" description="TPR" evidence="1">
    <location>
        <begin position="1115"/>
        <end position="1148"/>
    </location>
</feature>
<evidence type="ECO:0000313" key="5">
    <source>
        <dbReference type="Proteomes" id="UP000655751"/>
    </source>
</evidence>
<comment type="caution">
    <text evidence="4">The sequence shown here is derived from an EMBL/GenBank/DDBJ whole genome shotgun (WGS) entry which is preliminary data.</text>
</comment>
<gene>
    <name evidence="4" type="ORF">IT779_01875</name>
</gene>
<dbReference type="SUPFAM" id="SSF52540">
    <property type="entry name" value="P-loop containing nucleoside triphosphate hydrolases"/>
    <property type="match status" value="1"/>
</dbReference>
<reference evidence="4" key="1">
    <citation type="submission" date="2020-11" db="EMBL/GenBank/DDBJ databases">
        <title>Nocardia NEAU-351.nov., a novel actinomycete isolated from the cow dung.</title>
        <authorList>
            <person name="Zhang X."/>
        </authorList>
    </citation>
    <scope>NUCLEOTIDE SEQUENCE</scope>
    <source>
        <strain evidence="4">NEAU-351</strain>
    </source>
</reference>
<dbReference type="Pfam" id="PF13191">
    <property type="entry name" value="AAA_16"/>
    <property type="match status" value="1"/>
</dbReference>
<keyword evidence="5" id="KW-1185">Reference proteome</keyword>
<protein>
    <submittedName>
        <fullName evidence="4">Tetratricopeptide repeat protein</fullName>
    </submittedName>
</protein>
<feature type="repeat" description="TPR" evidence="1">
    <location>
        <begin position="1075"/>
        <end position="1108"/>
    </location>
</feature>
<feature type="domain" description="Orc1-like AAA ATPase" evidence="3">
    <location>
        <begin position="528"/>
        <end position="671"/>
    </location>
</feature>
<dbReference type="InterPro" id="IPR041664">
    <property type="entry name" value="AAA_16"/>
</dbReference>
<dbReference type="InterPro" id="IPR011990">
    <property type="entry name" value="TPR-like_helical_dom_sf"/>
</dbReference>
<proteinExistence type="predicted"/>
<feature type="repeat" description="TPR" evidence="1">
    <location>
        <begin position="1155"/>
        <end position="1188"/>
    </location>
</feature>
<evidence type="ECO:0000259" key="3">
    <source>
        <dbReference type="Pfam" id="PF13191"/>
    </source>
</evidence>
<dbReference type="Proteomes" id="UP000655751">
    <property type="component" value="Unassembled WGS sequence"/>
</dbReference>
<dbReference type="SMART" id="SM00028">
    <property type="entry name" value="TPR"/>
    <property type="match status" value="7"/>
</dbReference>
<evidence type="ECO:0000256" key="1">
    <source>
        <dbReference type="PROSITE-ProRule" id="PRU00339"/>
    </source>
</evidence>
<dbReference type="PANTHER" id="PTHR10098">
    <property type="entry name" value="RAPSYN-RELATED"/>
    <property type="match status" value="1"/>
</dbReference>
<dbReference type="InterPro" id="IPR019734">
    <property type="entry name" value="TPR_rpt"/>
</dbReference>
<feature type="domain" description="CHAT" evidence="2">
    <location>
        <begin position="248"/>
        <end position="494"/>
    </location>
</feature>
<organism evidence="4 5">
    <name type="scientific">Nocardia bovistercoris</name>
    <dbReference type="NCBI Taxonomy" id="2785916"/>
    <lineage>
        <taxon>Bacteria</taxon>
        <taxon>Bacillati</taxon>
        <taxon>Actinomycetota</taxon>
        <taxon>Actinomycetes</taxon>
        <taxon>Mycobacteriales</taxon>
        <taxon>Nocardiaceae</taxon>
        <taxon>Nocardia</taxon>
    </lineage>
</organism>
<dbReference type="PROSITE" id="PS50005">
    <property type="entry name" value="TPR"/>
    <property type="match status" value="5"/>
</dbReference>
<evidence type="ECO:0000313" key="4">
    <source>
        <dbReference type="EMBL" id="MBH0775034.1"/>
    </source>
</evidence>
<dbReference type="InterPro" id="IPR024983">
    <property type="entry name" value="CHAT_dom"/>
</dbReference>
<dbReference type="Gene3D" id="3.40.50.300">
    <property type="entry name" value="P-loop containing nucleotide triphosphate hydrolases"/>
    <property type="match status" value="1"/>
</dbReference>
<accession>A0A931I540</accession>
<feature type="repeat" description="TPR" evidence="1">
    <location>
        <begin position="1195"/>
        <end position="1228"/>
    </location>
</feature>